<dbReference type="NCBIfam" id="NF007495">
    <property type="entry name" value="PRK10089.1-4"/>
    <property type="match status" value="1"/>
</dbReference>
<dbReference type="NCBIfam" id="NF007494">
    <property type="entry name" value="PRK10089.1-3"/>
    <property type="match status" value="1"/>
</dbReference>
<dbReference type="InterPro" id="IPR051270">
    <property type="entry name" value="Tyrosine-tRNA_ligase_regulator"/>
</dbReference>
<keyword evidence="6" id="KW-1185">Reference proteome</keyword>
<dbReference type="RefSeq" id="WP_381496812.1">
    <property type="nucleotide sequence ID" value="NZ_JBHUOM010000001.1"/>
</dbReference>
<dbReference type="Gene3D" id="2.40.50.140">
    <property type="entry name" value="Nucleic acid-binding proteins"/>
    <property type="match status" value="1"/>
</dbReference>
<sequence>MLTPNPLTWADFDKVDIRTGTIVDAEDFPQARKPAYKLTIDFGELGTKRSSAQLTKLYRADELIGRQVVAVVNFPPKQIATFMSECLVLGAVSDDGTVTLLHTERPTKNGLRIA</sequence>
<proteinExistence type="predicted"/>
<dbReference type="InterPro" id="IPR012340">
    <property type="entry name" value="NA-bd_OB-fold"/>
</dbReference>
<accession>A0ABW6AFU2</accession>
<evidence type="ECO:0000313" key="5">
    <source>
        <dbReference type="EMBL" id="MFD2932620.1"/>
    </source>
</evidence>
<dbReference type="PANTHER" id="PTHR11586">
    <property type="entry name" value="TRNA-AMINOACYLATION COFACTOR ARC1 FAMILY MEMBER"/>
    <property type="match status" value="1"/>
</dbReference>
<evidence type="ECO:0000256" key="1">
    <source>
        <dbReference type="ARBA" id="ARBA00022555"/>
    </source>
</evidence>
<evidence type="ECO:0000256" key="2">
    <source>
        <dbReference type="ARBA" id="ARBA00022884"/>
    </source>
</evidence>
<dbReference type="InterPro" id="IPR002547">
    <property type="entry name" value="tRNA-bd_dom"/>
</dbReference>
<dbReference type="PROSITE" id="PS50886">
    <property type="entry name" value="TRBD"/>
    <property type="match status" value="1"/>
</dbReference>
<reference evidence="6" key="1">
    <citation type="journal article" date="2019" name="Int. J. Syst. Evol. Microbiol.">
        <title>The Global Catalogue of Microorganisms (GCM) 10K type strain sequencing project: providing services to taxonomists for standard genome sequencing and annotation.</title>
        <authorList>
            <consortium name="The Broad Institute Genomics Platform"/>
            <consortium name="The Broad Institute Genome Sequencing Center for Infectious Disease"/>
            <person name="Wu L."/>
            <person name="Ma J."/>
        </authorList>
    </citation>
    <scope>NUCLEOTIDE SEQUENCE [LARGE SCALE GENOMIC DNA]</scope>
    <source>
        <strain evidence="6">KCTC 52490</strain>
    </source>
</reference>
<dbReference type="SUPFAM" id="SSF50249">
    <property type="entry name" value="Nucleic acid-binding proteins"/>
    <property type="match status" value="1"/>
</dbReference>
<gene>
    <name evidence="5" type="ORF">ACFS25_02435</name>
</gene>
<evidence type="ECO:0000313" key="6">
    <source>
        <dbReference type="Proteomes" id="UP001597512"/>
    </source>
</evidence>
<name>A0ABW6AFU2_9BACT</name>
<dbReference type="PANTHER" id="PTHR11586:SF37">
    <property type="entry name" value="TRNA-BINDING DOMAIN-CONTAINING PROTEIN"/>
    <property type="match status" value="1"/>
</dbReference>
<dbReference type="EMBL" id="JBHUOM010000001">
    <property type="protein sequence ID" value="MFD2932620.1"/>
    <property type="molecule type" value="Genomic_DNA"/>
</dbReference>
<keyword evidence="2 3" id="KW-0694">RNA-binding</keyword>
<keyword evidence="1 3" id="KW-0820">tRNA-binding</keyword>
<evidence type="ECO:0000259" key="4">
    <source>
        <dbReference type="PROSITE" id="PS50886"/>
    </source>
</evidence>
<dbReference type="Pfam" id="PF01588">
    <property type="entry name" value="tRNA_bind"/>
    <property type="match status" value="1"/>
</dbReference>
<comment type="caution">
    <text evidence="5">The sequence shown here is derived from an EMBL/GenBank/DDBJ whole genome shotgun (WGS) entry which is preliminary data.</text>
</comment>
<dbReference type="CDD" id="cd02798">
    <property type="entry name" value="tRNA_bind_CsaA"/>
    <property type="match status" value="1"/>
</dbReference>
<dbReference type="NCBIfam" id="TIGR02222">
    <property type="entry name" value="chap_CsaA"/>
    <property type="match status" value="1"/>
</dbReference>
<organism evidence="5 6">
    <name type="scientific">Spirosoma flavum</name>
    <dbReference type="NCBI Taxonomy" id="2048557"/>
    <lineage>
        <taxon>Bacteria</taxon>
        <taxon>Pseudomonadati</taxon>
        <taxon>Bacteroidota</taxon>
        <taxon>Cytophagia</taxon>
        <taxon>Cytophagales</taxon>
        <taxon>Cytophagaceae</taxon>
        <taxon>Spirosoma</taxon>
    </lineage>
</organism>
<dbReference type="InterPro" id="IPR008231">
    <property type="entry name" value="CsaA"/>
</dbReference>
<feature type="domain" description="TRNA-binding" evidence="4">
    <location>
        <begin position="11"/>
        <end position="114"/>
    </location>
</feature>
<dbReference type="Proteomes" id="UP001597512">
    <property type="component" value="Unassembled WGS sequence"/>
</dbReference>
<protein>
    <submittedName>
        <fullName evidence="5">tRNA-binding protein</fullName>
    </submittedName>
</protein>
<evidence type="ECO:0000256" key="3">
    <source>
        <dbReference type="PROSITE-ProRule" id="PRU00209"/>
    </source>
</evidence>